<evidence type="ECO:0000256" key="5">
    <source>
        <dbReference type="ARBA" id="ARBA00011895"/>
    </source>
</evidence>
<keyword evidence="8 15" id="KW-0808">Transferase</keyword>
<evidence type="ECO:0000256" key="14">
    <source>
        <dbReference type="ARBA" id="ARBA00049402"/>
    </source>
</evidence>
<dbReference type="RefSeq" id="WP_129132920.1">
    <property type="nucleotide sequence ID" value="NZ_SDHW01000010.1"/>
</dbReference>
<dbReference type="EMBL" id="SDHW01000010">
    <property type="protein sequence ID" value="RXK57521.1"/>
    <property type="molecule type" value="Genomic_DNA"/>
</dbReference>
<comment type="caution">
    <text evidence="17">The sequence shown here is derived from an EMBL/GenBank/DDBJ whole genome shotgun (WGS) entry which is preliminary data.</text>
</comment>
<dbReference type="UniPathway" id="UPA00591">
    <property type="reaction ID" value="UER00648"/>
</dbReference>
<dbReference type="GO" id="GO:0000287">
    <property type="term" value="F:magnesium ion binding"/>
    <property type="evidence" value="ECO:0007669"/>
    <property type="project" value="TreeGrafter"/>
</dbReference>
<dbReference type="EC" id="2.4.2.8" evidence="5 15"/>
<name>A0A4Q1CDD6_9BACT</name>
<comment type="cofactor">
    <cofactor evidence="1 15">
        <name>Mg(2+)</name>
        <dbReference type="ChEBI" id="CHEBI:18420"/>
    </cofactor>
</comment>
<evidence type="ECO:0000256" key="2">
    <source>
        <dbReference type="ARBA" id="ARBA00004496"/>
    </source>
</evidence>
<dbReference type="InterPro" id="IPR005904">
    <property type="entry name" value="Hxn_phspho_trans"/>
</dbReference>
<comment type="catalytic activity">
    <reaction evidence="13">
        <text>GMP + diphosphate = guanine + 5-phospho-alpha-D-ribose 1-diphosphate</text>
        <dbReference type="Rhea" id="RHEA:25424"/>
        <dbReference type="ChEBI" id="CHEBI:16235"/>
        <dbReference type="ChEBI" id="CHEBI:33019"/>
        <dbReference type="ChEBI" id="CHEBI:58017"/>
        <dbReference type="ChEBI" id="CHEBI:58115"/>
        <dbReference type="EC" id="2.4.2.8"/>
    </reaction>
    <physiologicalReaction direction="right-to-left" evidence="13">
        <dbReference type="Rhea" id="RHEA:25426"/>
    </physiologicalReaction>
</comment>
<dbReference type="Gene3D" id="3.40.50.2020">
    <property type="match status" value="1"/>
</dbReference>
<evidence type="ECO:0000256" key="9">
    <source>
        <dbReference type="ARBA" id="ARBA00022723"/>
    </source>
</evidence>
<evidence type="ECO:0000313" key="17">
    <source>
        <dbReference type="EMBL" id="RXK57521.1"/>
    </source>
</evidence>
<feature type="domain" description="Phosphoribosyltransferase" evidence="16">
    <location>
        <begin position="21"/>
        <end position="164"/>
    </location>
</feature>
<keyword evidence="11 15" id="KW-0547">Nucleotide-binding</keyword>
<keyword evidence="18" id="KW-1185">Reference proteome</keyword>
<evidence type="ECO:0000256" key="1">
    <source>
        <dbReference type="ARBA" id="ARBA00001946"/>
    </source>
</evidence>
<evidence type="ECO:0000256" key="15">
    <source>
        <dbReference type="RuleBase" id="RU364099"/>
    </source>
</evidence>
<dbReference type="GO" id="GO:0032263">
    <property type="term" value="P:GMP salvage"/>
    <property type="evidence" value="ECO:0007669"/>
    <property type="project" value="TreeGrafter"/>
</dbReference>
<accession>A0A4Q1CDD6</accession>
<dbReference type="GO" id="GO:0052657">
    <property type="term" value="F:guanine phosphoribosyltransferase activity"/>
    <property type="evidence" value="ECO:0007669"/>
    <property type="project" value="RHEA"/>
</dbReference>
<keyword evidence="10 15" id="KW-0660">Purine salvage</keyword>
<sequence length="182" mass="20293">MAEPIKVHDKYFVPYMTEAIVLARIAELGKQIDTDYAGKKPLFIAILNGSFMFASDLFKQIHVDAEICFIKLASYKGTKSTGQVITAIGLDTDIVDRHVVVIEDIIDTGKTLSEFLPQLHNQQPASLKIASLLHKPEATTYPIQIDYLGFSVPNKFLLGYGLDYDGLGRNLKEIYQLTENPS</sequence>
<reference evidence="17 18" key="1">
    <citation type="submission" date="2019-01" db="EMBL/GenBank/DDBJ databases">
        <title>Lacibacter sp. strain TTM-7.</title>
        <authorList>
            <person name="Chen W.-M."/>
        </authorList>
    </citation>
    <scope>NUCLEOTIDE SEQUENCE [LARGE SCALE GENOMIC DNA]</scope>
    <source>
        <strain evidence="17 18">TTM-7</strain>
    </source>
</reference>
<dbReference type="GO" id="GO:0006178">
    <property type="term" value="P:guanine salvage"/>
    <property type="evidence" value="ECO:0007669"/>
    <property type="project" value="TreeGrafter"/>
</dbReference>
<dbReference type="OrthoDB" id="9802824at2"/>
<evidence type="ECO:0000256" key="10">
    <source>
        <dbReference type="ARBA" id="ARBA00022726"/>
    </source>
</evidence>
<evidence type="ECO:0000256" key="7">
    <source>
        <dbReference type="ARBA" id="ARBA00022676"/>
    </source>
</evidence>
<comment type="catalytic activity">
    <reaction evidence="14">
        <text>IMP + diphosphate = hypoxanthine + 5-phospho-alpha-D-ribose 1-diphosphate</text>
        <dbReference type="Rhea" id="RHEA:17973"/>
        <dbReference type="ChEBI" id="CHEBI:17368"/>
        <dbReference type="ChEBI" id="CHEBI:33019"/>
        <dbReference type="ChEBI" id="CHEBI:58017"/>
        <dbReference type="ChEBI" id="CHEBI:58053"/>
        <dbReference type="EC" id="2.4.2.8"/>
    </reaction>
    <physiologicalReaction direction="right-to-left" evidence="14">
        <dbReference type="Rhea" id="RHEA:17975"/>
    </physiologicalReaction>
</comment>
<evidence type="ECO:0000256" key="6">
    <source>
        <dbReference type="ARBA" id="ARBA00022490"/>
    </source>
</evidence>
<dbReference type="InterPro" id="IPR050408">
    <property type="entry name" value="HGPRT"/>
</dbReference>
<protein>
    <recommendedName>
        <fullName evidence="5 15">Hypoxanthine phosphoribosyltransferase</fullName>
        <ecNumber evidence="5 15">2.4.2.8</ecNumber>
    </recommendedName>
</protein>
<keyword evidence="9 15" id="KW-0479">Metal-binding</keyword>
<comment type="similarity">
    <text evidence="4 15">Belongs to the purine/pyrimidine phosphoribosyltransferase family.</text>
</comment>
<dbReference type="GO" id="GO:0006166">
    <property type="term" value="P:purine ribonucleoside salvage"/>
    <property type="evidence" value="ECO:0007669"/>
    <property type="project" value="UniProtKB-KW"/>
</dbReference>
<dbReference type="PANTHER" id="PTHR43340:SF1">
    <property type="entry name" value="HYPOXANTHINE PHOSPHORIBOSYLTRANSFERASE"/>
    <property type="match status" value="1"/>
</dbReference>
<dbReference type="NCBIfam" id="TIGR01203">
    <property type="entry name" value="HGPRTase"/>
    <property type="match status" value="1"/>
</dbReference>
<comment type="subcellular location">
    <subcellularLocation>
        <location evidence="2 15">Cytoplasm</location>
    </subcellularLocation>
</comment>
<comment type="pathway">
    <text evidence="3 15">Purine metabolism; IMP biosynthesis via salvage pathway; IMP from hypoxanthine: step 1/1.</text>
</comment>
<dbReference type="GO" id="GO:0004422">
    <property type="term" value="F:hypoxanthine phosphoribosyltransferase activity"/>
    <property type="evidence" value="ECO:0007669"/>
    <property type="project" value="InterPro"/>
</dbReference>
<dbReference type="SUPFAM" id="SSF53271">
    <property type="entry name" value="PRTase-like"/>
    <property type="match status" value="1"/>
</dbReference>
<dbReference type="PANTHER" id="PTHR43340">
    <property type="entry name" value="HYPOXANTHINE-GUANINE PHOSPHORIBOSYLTRANSFERASE"/>
    <property type="match status" value="1"/>
</dbReference>
<keyword evidence="12 15" id="KW-0460">Magnesium</keyword>
<organism evidence="17 18">
    <name type="scientific">Lacibacter luteus</name>
    <dbReference type="NCBI Taxonomy" id="2508719"/>
    <lineage>
        <taxon>Bacteria</taxon>
        <taxon>Pseudomonadati</taxon>
        <taxon>Bacteroidota</taxon>
        <taxon>Chitinophagia</taxon>
        <taxon>Chitinophagales</taxon>
        <taxon>Chitinophagaceae</taxon>
        <taxon>Lacibacter</taxon>
    </lineage>
</organism>
<evidence type="ECO:0000256" key="8">
    <source>
        <dbReference type="ARBA" id="ARBA00022679"/>
    </source>
</evidence>
<evidence type="ECO:0000256" key="13">
    <source>
        <dbReference type="ARBA" id="ARBA00048811"/>
    </source>
</evidence>
<evidence type="ECO:0000256" key="4">
    <source>
        <dbReference type="ARBA" id="ARBA00008391"/>
    </source>
</evidence>
<dbReference type="InterPro" id="IPR029057">
    <property type="entry name" value="PRTase-like"/>
</dbReference>
<dbReference type="Pfam" id="PF00156">
    <property type="entry name" value="Pribosyltran"/>
    <property type="match status" value="1"/>
</dbReference>
<evidence type="ECO:0000256" key="3">
    <source>
        <dbReference type="ARBA" id="ARBA00004669"/>
    </source>
</evidence>
<evidence type="ECO:0000256" key="12">
    <source>
        <dbReference type="ARBA" id="ARBA00022842"/>
    </source>
</evidence>
<keyword evidence="6 15" id="KW-0963">Cytoplasm</keyword>
<evidence type="ECO:0000259" key="16">
    <source>
        <dbReference type="Pfam" id="PF00156"/>
    </source>
</evidence>
<dbReference type="CDD" id="cd06223">
    <property type="entry name" value="PRTases_typeI"/>
    <property type="match status" value="1"/>
</dbReference>
<keyword evidence="7 15" id="KW-0328">Glycosyltransferase</keyword>
<evidence type="ECO:0000256" key="11">
    <source>
        <dbReference type="ARBA" id="ARBA00022741"/>
    </source>
</evidence>
<evidence type="ECO:0000313" key="18">
    <source>
        <dbReference type="Proteomes" id="UP000290204"/>
    </source>
</evidence>
<dbReference type="Proteomes" id="UP000290204">
    <property type="component" value="Unassembled WGS sequence"/>
</dbReference>
<gene>
    <name evidence="17" type="primary">hpt</name>
    <name evidence="17" type="ORF">ESA94_20945</name>
</gene>
<dbReference type="GO" id="GO:0046100">
    <property type="term" value="P:hypoxanthine metabolic process"/>
    <property type="evidence" value="ECO:0007669"/>
    <property type="project" value="TreeGrafter"/>
</dbReference>
<dbReference type="GO" id="GO:0005829">
    <property type="term" value="C:cytosol"/>
    <property type="evidence" value="ECO:0007669"/>
    <property type="project" value="TreeGrafter"/>
</dbReference>
<dbReference type="GO" id="GO:0000166">
    <property type="term" value="F:nucleotide binding"/>
    <property type="evidence" value="ECO:0007669"/>
    <property type="project" value="UniProtKB-KW"/>
</dbReference>
<proteinExistence type="inferred from homology"/>
<dbReference type="AlphaFoldDB" id="A0A4Q1CDD6"/>
<dbReference type="GO" id="GO:0032264">
    <property type="term" value="P:IMP salvage"/>
    <property type="evidence" value="ECO:0007669"/>
    <property type="project" value="UniProtKB-UniPathway"/>
</dbReference>
<dbReference type="InterPro" id="IPR000836">
    <property type="entry name" value="PRTase_dom"/>
</dbReference>